<dbReference type="GeneID" id="33896253"/>
<name>A0AAX2CEA2_9BACI</name>
<gene>
    <name evidence="2" type="ORF">BCB44BAC_00998</name>
</gene>
<dbReference type="Pfam" id="PF01370">
    <property type="entry name" value="Epimerase"/>
    <property type="match status" value="1"/>
</dbReference>
<dbReference type="SUPFAM" id="SSF51735">
    <property type="entry name" value="NAD(P)-binding Rossmann-fold domains"/>
    <property type="match status" value="1"/>
</dbReference>
<dbReference type="Gene3D" id="3.40.50.720">
    <property type="entry name" value="NAD(P)-binding Rossmann-like Domain"/>
    <property type="match status" value="1"/>
</dbReference>
<dbReference type="AlphaFoldDB" id="A0AAX2CEA2"/>
<dbReference type="RefSeq" id="WP_011983977.1">
    <property type="nucleotide sequence ID" value="NZ_CP024101.1"/>
</dbReference>
<accession>A0AAX2CEA2</accession>
<feature type="domain" description="NAD-dependent epimerase/dehydratase" evidence="1">
    <location>
        <begin position="4"/>
        <end position="203"/>
    </location>
</feature>
<protein>
    <submittedName>
        <fullName evidence="2">NAD-dependent epimerase/dehydratase</fullName>
    </submittedName>
</protein>
<sequence>MNRVLIIGALTFVGYHLVNKMLAEDIEVYGMDFADFENISKIEEEKLMLIGRNALFTYSDIRDDREWHEIENNPFDAAYFCLCEPNQNAGFRKEQVILQYLKRVTHMCEANEVKLNVVSSIEVGNRNESENKRMFMKIEEEVKKGDLSYSIFRVPTLYGPWQPTFMIYHQLMLSEINEQECELTSTENRCDLLYVEDVCEYLLEKGTDIENIGVYNLISGKRKLWEKGMHLLNANDKMKGRVEEKQETFANICMEKHTPLEFGLNKQFAHVKKYKRLYEG</sequence>
<organism evidence="2 3">
    <name type="scientific">Bacillus cytotoxicus</name>
    <dbReference type="NCBI Taxonomy" id="580165"/>
    <lineage>
        <taxon>Bacteria</taxon>
        <taxon>Bacillati</taxon>
        <taxon>Bacillota</taxon>
        <taxon>Bacilli</taxon>
        <taxon>Bacillales</taxon>
        <taxon>Bacillaceae</taxon>
        <taxon>Bacillus</taxon>
        <taxon>Bacillus cereus group</taxon>
    </lineage>
</organism>
<dbReference type="InterPro" id="IPR036291">
    <property type="entry name" value="NAD(P)-bd_dom_sf"/>
</dbReference>
<dbReference type="InterPro" id="IPR001509">
    <property type="entry name" value="Epimerase_deHydtase"/>
</dbReference>
<evidence type="ECO:0000259" key="1">
    <source>
        <dbReference type="Pfam" id="PF01370"/>
    </source>
</evidence>
<evidence type="ECO:0000313" key="3">
    <source>
        <dbReference type="Proteomes" id="UP000242164"/>
    </source>
</evidence>
<proteinExistence type="predicted"/>
<dbReference type="Proteomes" id="UP000242164">
    <property type="component" value="Unassembled WGS sequence"/>
</dbReference>
<evidence type="ECO:0000313" key="2">
    <source>
        <dbReference type="EMBL" id="SCL86692.1"/>
    </source>
</evidence>
<reference evidence="2 3" key="1">
    <citation type="submission" date="2016-08" db="EMBL/GenBank/DDBJ databases">
        <authorList>
            <person name="Loux V."/>
            <person name="Rue O."/>
        </authorList>
    </citation>
    <scope>NUCLEOTIDE SEQUENCE [LARGE SCALE GENOMIC DNA]</scope>
    <source>
        <strain evidence="2 3">AFSSA_08CEB44bac</strain>
    </source>
</reference>
<dbReference type="EMBL" id="FMIK01000018">
    <property type="protein sequence ID" value="SCL86692.1"/>
    <property type="molecule type" value="Genomic_DNA"/>
</dbReference>
<comment type="caution">
    <text evidence="2">The sequence shown here is derived from an EMBL/GenBank/DDBJ whole genome shotgun (WGS) entry which is preliminary data.</text>
</comment>